<organism evidence="8">
    <name type="scientific">marine metagenome</name>
    <dbReference type="NCBI Taxonomy" id="408172"/>
    <lineage>
        <taxon>unclassified sequences</taxon>
        <taxon>metagenomes</taxon>
        <taxon>ecological metagenomes</taxon>
    </lineage>
</organism>
<keyword evidence="4" id="KW-0233">DNA recombination</keyword>
<dbReference type="PANTHER" id="PTHR33991">
    <property type="entry name" value="DNA REPAIR PROTEIN RECO"/>
    <property type="match status" value="1"/>
</dbReference>
<dbReference type="InterPro" id="IPR022572">
    <property type="entry name" value="DNA_rep/recomb_RecO_N"/>
</dbReference>
<dbReference type="InterPro" id="IPR012340">
    <property type="entry name" value="NA-bd_OB-fold"/>
</dbReference>
<dbReference type="GO" id="GO:0043590">
    <property type="term" value="C:bacterial nucleoid"/>
    <property type="evidence" value="ECO:0007669"/>
    <property type="project" value="TreeGrafter"/>
</dbReference>
<dbReference type="InterPro" id="IPR003717">
    <property type="entry name" value="RecO"/>
</dbReference>
<feature type="domain" description="DNA replication/recombination mediator RecO N-terminal" evidence="7">
    <location>
        <begin position="12"/>
        <end position="76"/>
    </location>
</feature>
<accession>A0A381NKI3</accession>
<gene>
    <name evidence="8" type="ORF">METZ01_LOCUS7904</name>
</gene>
<comment type="similarity">
    <text evidence="1">Belongs to the RecO family.</text>
</comment>
<keyword evidence="5" id="KW-0234">DNA repair</keyword>
<evidence type="ECO:0000256" key="1">
    <source>
        <dbReference type="ARBA" id="ARBA00007452"/>
    </source>
</evidence>
<dbReference type="HAMAP" id="MF_00201">
    <property type="entry name" value="RecO"/>
    <property type="match status" value="1"/>
</dbReference>
<dbReference type="Pfam" id="PF02565">
    <property type="entry name" value="RecO_C"/>
    <property type="match status" value="1"/>
</dbReference>
<dbReference type="InterPro" id="IPR037278">
    <property type="entry name" value="ARFGAP/RecO"/>
</dbReference>
<dbReference type="Gene3D" id="2.40.50.140">
    <property type="entry name" value="Nucleic acid-binding proteins"/>
    <property type="match status" value="1"/>
</dbReference>
<name>A0A381NKI3_9ZZZZ</name>
<dbReference type="AlphaFoldDB" id="A0A381NKI3"/>
<keyword evidence="3" id="KW-0227">DNA damage</keyword>
<dbReference type="SUPFAM" id="SSF50249">
    <property type="entry name" value="Nucleic acid-binding proteins"/>
    <property type="match status" value="1"/>
</dbReference>
<dbReference type="SUPFAM" id="SSF57863">
    <property type="entry name" value="ArfGap/RecO-like zinc finger"/>
    <property type="match status" value="1"/>
</dbReference>
<evidence type="ECO:0000256" key="4">
    <source>
        <dbReference type="ARBA" id="ARBA00023172"/>
    </source>
</evidence>
<evidence type="ECO:0000256" key="3">
    <source>
        <dbReference type="ARBA" id="ARBA00022763"/>
    </source>
</evidence>
<dbReference type="Pfam" id="PF11967">
    <property type="entry name" value="RecO_N"/>
    <property type="match status" value="1"/>
</dbReference>
<dbReference type="GO" id="GO:0006302">
    <property type="term" value="P:double-strand break repair"/>
    <property type="evidence" value="ECO:0007669"/>
    <property type="project" value="TreeGrafter"/>
</dbReference>
<proteinExistence type="inferred from homology"/>
<protein>
    <recommendedName>
        <fullName evidence="2">DNA repair protein RecO</fullName>
    </recommendedName>
    <alternativeName>
        <fullName evidence="6">Recombination protein O</fullName>
    </alternativeName>
</protein>
<evidence type="ECO:0000256" key="5">
    <source>
        <dbReference type="ARBA" id="ARBA00023204"/>
    </source>
</evidence>
<sequence length="240" mass="27605">MNTRIQYEPSWILHSRPFKETSKIIDFITQDHGRISLVAKGVRSRKSRLGGILRSFMPLNISWSMRSDLGTLIGAENNGKAFTLNGDAFFSGCYINELILNLVHRHDPSPEVFSIYSEIIRDLSLTNSLNSSLRYFEMELLKLLGYALSLDHDSKTLDPISMDKYYEYRIDEGTVETIKTGPMVFMGKHLIAISKYEFDCPEVLQCANRLLRYVMAYYLDGKALKSRKVLKDIKEIEKNN</sequence>
<evidence type="ECO:0000259" key="7">
    <source>
        <dbReference type="Pfam" id="PF11967"/>
    </source>
</evidence>
<dbReference type="EMBL" id="UINC01000424">
    <property type="protein sequence ID" value="SUZ55050.1"/>
    <property type="molecule type" value="Genomic_DNA"/>
</dbReference>
<dbReference type="InterPro" id="IPR042242">
    <property type="entry name" value="RecO_C"/>
</dbReference>
<dbReference type="NCBIfam" id="TIGR00613">
    <property type="entry name" value="reco"/>
    <property type="match status" value="1"/>
</dbReference>
<evidence type="ECO:0000313" key="8">
    <source>
        <dbReference type="EMBL" id="SUZ55050.1"/>
    </source>
</evidence>
<evidence type="ECO:0000256" key="2">
    <source>
        <dbReference type="ARBA" id="ARBA00021310"/>
    </source>
</evidence>
<dbReference type="Gene3D" id="1.20.1440.120">
    <property type="entry name" value="Recombination protein O, C-terminal domain"/>
    <property type="match status" value="1"/>
</dbReference>
<dbReference type="PANTHER" id="PTHR33991:SF1">
    <property type="entry name" value="DNA REPAIR PROTEIN RECO"/>
    <property type="match status" value="1"/>
</dbReference>
<dbReference type="GO" id="GO:0006310">
    <property type="term" value="P:DNA recombination"/>
    <property type="evidence" value="ECO:0007669"/>
    <property type="project" value="UniProtKB-KW"/>
</dbReference>
<reference evidence="8" key="1">
    <citation type="submission" date="2018-05" db="EMBL/GenBank/DDBJ databases">
        <authorList>
            <person name="Lanie J.A."/>
            <person name="Ng W.-L."/>
            <person name="Kazmierczak K.M."/>
            <person name="Andrzejewski T.M."/>
            <person name="Davidsen T.M."/>
            <person name="Wayne K.J."/>
            <person name="Tettelin H."/>
            <person name="Glass J.I."/>
            <person name="Rusch D."/>
            <person name="Podicherti R."/>
            <person name="Tsui H.-C.T."/>
            <person name="Winkler M.E."/>
        </authorList>
    </citation>
    <scope>NUCLEOTIDE SEQUENCE</scope>
</reference>
<evidence type="ECO:0000256" key="6">
    <source>
        <dbReference type="ARBA" id="ARBA00033409"/>
    </source>
</evidence>